<dbReference type="EMBL" id="OY726397">
    <property type="protein sequence ID" value="CAJ1500074.1"/>
    <property type="molecule type" value="Genomic_DNA"/>
</dbReference>
<dbReference type="Proteomes" id="UP001190465">
    <property type="component" value="Chromosome"/>
</dbReference>
<protein>
    <submittedName>
        <fullName evidence="3">Alpha/beta hydrolase</fullName>
    </submittedName>
</protein>
<evidence type="ECO:0000313" key="3">
    <source>
        <dbReference type="EMBL" id="CAJ1500074.1"/>
    </source>
</evidence>
<dbReference type="Gene3D" id="3.40.50.1820">
    <property type="entry name" value="alpha/beta hydrolase"/>
    <property type="match status" value="1"/>
</dbReference>
<dbReference type="RefSeq" id="WP_308481805.1">
    <property type="nucleotide sequence ID" value="NZ_OY726397.1"/>
</dbReference>
<accession>A0ABM9LJH7</accession>
<evidence type="ECO:0000313" key="4">
    <source>
        <dbReference type="Proteomes" id="UP001190465"/>
    </source>
</evidence>
<name>A0ABM9LJH7_9MYCO</name>
<proteinExistence type="predicted"/>
<dbReference type="InterPro" id="IPR029058">
    <property type="entry name" value="AB_hydrolase_fold"/>
</dbReference>
<organism evidence="3 4">
    <name type="scientific">[Mycobacterium] burgundiense</name>
    <dbReference type="NCBI Taxonomy" id="3064286"/>
    <lineage>
        <taxon>Bacteria</taxon>
        <taxon>Bacillati</taxon>
        <taxon>Actinomycetota</taxon>
        <taxon>Actinomycetes</taxon>
        <taxon>Mycobacteriales</taxon>
        <taxon>Mycobacteriaceae</taxon>
        <taxon>Mycolicibacterium</taxon>
    </lineage>
</organism>
<keyword evidence="4" id="KW-1185">Reference proteome</keyword>
<dbReference type="PANTHER" id="PTHR48081:SF33">
    <property type="entry name" value="KYNURENINE FORMAMIDASE"/>
    <property type="match status" value="1"/>
</dbReference>
<evidence type="ECO:0000259" key="2">
    <source>
        <dbReference type="Pfam" id="PF20434"/>
    </source>
</evidence>
<feature type="domain" description="BD-FAE-like" evidence="2">
    <location>
        <begin position="161"/>
        <end position="354"/>
    </location>
</feature>
<dbReference type="InterPro" id="IPR049492">
    <property type="entry name" value="BD-FAE-like_dom"/>
</dbReference>
<dbReference type="SUPFAM" id="SSF53474">
    <property type="entry name" value="alpha/beta-Hydrolases"/>
    <property type="match status" value="1"/>
</dbReference>
<gene>
    <name evidence="3" type="ORF">MU0053_001578</name>
</gene>
<keyword evidence="1 3" id="KW-0378">Hydrolase</keyword>
<dbReference type="InterPro" id="IPR050300">
    <property type="entry name" value="GDXG_lipolytic_enzyme"/>
</dbReference>
<dbReference type="PANTHER" id="PTHR48081">
    <property type="entry name" value="AB HYDROLASE SUPERFAMILY PROTEIN C4A8.06C"/>
    <property type="match status" value="1"/>
</dbReference>
<dbReference type="Pfam" id="PF20434">
    <property type="entry name" value="BD-FAE"/>
    <property type="match status" value="1"/>
</dbReference>
<sequence length="413" mass="43808">MTLVTDAVAAVPRPGPLKAALGLISDPVATLGAASVLLRGGPSLAGWLAGWALTEFPLRVLTGHALSSVDIAPVNRFINGLAAQRADSVLQEALSEAYGTDYSDHISHPVTDPAVRRHSVAGVWHAAQRSRYATVTRNLSYGPGGRDNLLDIWRRPDVAPGARVPVLLQIPGGAWALSEKRGQAVPLLSRMVELGWICVTINYSRSPFSAWPAHIVDVKRAIAWLRENIADYGGDPDFIAVTGGSAGAHIGSLAALTANDPALQPGFEQVDTSVAAAVPYYGAYDLTDPDNMCELMLPFLERFVMRARLADDPALYRAASPITHVHRDAPPFFVLHGANDAVIPHTQAQAFVGALRAAGAPTVAHAELPNAHHAFDAIATVRSQLVTDTVADFLGVTYGNHRMGLGDLVHDVG</sequence>
<reference evidence="3 4" key="1">
    <citation type="submission" date="2023-08" db="EMBL/GenBank/DDBJ databases">
        <authorList>
            <person name="Folkvardsen B D."/>
            <person name="Norman A."/>
        </authorList>
    </citation>
    <scope>NUCLEOTIDE SEQUENCE [LARGE SCALE GENOMIC DNA]</scope>
    <source>
        <strain evidence="3 4">Mu0053</strain>
    </source>
</reference>
<dbReference type="GO" id="GO:0016787">
    <property type="term" value="F:hydrolase activity"/>
    <property type="evidence" value="ECO:0007669"/>
    <property type="project" value="UniProtKB-KW"/>
</dbReference>
<evidence type="ECO:0000256" key="1">
    <source>
        <dbReference type="ARBA" id="ARBA00022801"/>
    </source>
</evidence>